<dbReference type="Gene3D" id="3.30.200.20">
    <property type="entry name" value="Phosphorylase Kinase, domain 1"/>
    <property type="match status" value="1"/>
</dbReference>
<dbReference type="InterPro" id="IPR002575">
    <property type="entry name" value="Aminoglycoside_PTrfase"/>
</dbReference>
<dbReference type="GO" id="GO:0016301">
    <property type="term" value="F:kinase activity"/>
    <property type="evidence" value="ECO:0007669"/>
    <property type="project" value="UniProtKB-KW"/>
</dbReference>
<dbReference type="InterPro" id="IPR011009">
    <property type="entry name" value="Kinase-like_dom_sf"/>
</dbReference>
<evidence type="ECO:0000313" key="3">
    <source>
        <dbReference type="EMBL" id="KAJ7039726.1"/>
    </source>
</evidence>
<reference evidence="3" key="1">
    <citation type="submission" date="2023-03" db="EMBL/GenBank/DDBJ databases">
        <title>Massive genome expansion in bonnet fungi (Mycena s.s.) driven by repeated elements and novel gene families across ecological guilds.</title>
        <authorList>
            <consortium name="Lawrence Berkeley National Laboratory"/>
            <person name="Harder C.B."/>
            <person name="Miyauchi S."/>
            <person name="Viragh M."/>
            <person name="Kuo A."/>
            <person name="Thoen E."/>
            <person name="Andreopoulos B."/>
            <person name="Lu D."/>
            <person name="Skrede I."/>
            <person name="Drula E."/>
            <person name="Henrissat B."/>
            <person name="Morin E."/>
            <person name="Kohler A."/>
            <person name="Barry K."/>
            <person name="LaButti K."/>
            <person name="Morin E."/>
            <person name="Salamov A."/>
            <person name="Lipzen A."/>
            <person name="Mereny Z."/>
            <person name="Hegedus B."/>
            <person name="Baldrian P."/>
            <person name="Stursova M."/>
            <person name="Weitz H."/>
            <person name="Taylor A."/>
            <person name="Grigoriev I.V."/>
            <person name="Nagy L.G."/>
            <person name="Martin F."/>
            <person name="Kauserud H."/>
        </authorList>
    </citation>
    <scope>NUCLEOTIDE SEQUENCE</scope>
    <source>
        <strain evidence="3">CBHHK200</strain>
    </source>
</reference>
<comment type="caution">
    <text evidence="3">The sequence shown here is derived from an EMBL/GenBank/DDBJ whole genome shotgun (WGS) entry which is preliminary data.</text>
</comment>
<evidence type="ECO:0000313" key="4">
    <source>
        <dbReference type="Proteomes" id="UP001218188"/>
    </source>
</evidence>
<sequence>MDSPPEETDDSHSTFSYDSEEDATPASFSTTELEKVVREHLHSDTCKLVKLAQGGYHKVYEVLTTDSKPLNVVVRVAAPAFPKDKVESEIATMQYIAEHTIVHTPRVHHWNTDHNSVGQEYMIMEKIQGVPASEVWDSLELEKKQVIVSEVAHHMTQLFQLRFSSGGSLYHGPEGKTVVGPIVATPFYQALDGVMRFPEPIDPGALAEYRGPFDTASSYVGSFLKAELHIVERHREHILQHELNGDKERLARGIEVLKKAVELSLVYPGDLCVSDPLTSPGQAFSVRMDDFRLSNIMIDDEGHIQGLIDFEGATVAPLWDCAYMPLWLQDPSEWDGSHEGGSDESLRNLFWEKVKENDPTGEWIRACERGRWFRNFTSMLSYNVGVWAEPNIEKWVDERLEWAKVNPGVGRPLDPF</sequence>
<keyword evidence="3" id="KW-0418">Kinase</keyword>
<dbReference type="AlphaFoldDB" id="A0AAD6X9C6"/>
<keyword evidence="3" id="KW-0808">Transferase</keyword>
<name>A0AAD6X9C6_9AGAR</name>
<gene>
    <name evidence="3" type="ORF">C8F04DRAFT_1084608</name>
</gene>
<dbReference type="Gene3D" id="3.90.1200.10">
    <property type="match status" value="1"/>
</dbReference>
<dbReference type="InterPro" id="IPR051678">
    <property type="entry name" value="AGP_Transferase"/>
</dbReference>
<dbReference type="Pfam" id="PF01636">
    <property type="entry name" value="APH"/>
    <property type="match status" value="2"/>
</dbReference>
<feature type="domain" description="Aminoglycoside phosphotransferase" evidence="2">
    <location>
        <begin position="51"/>
        <end position="137"/>
    </location>
</feature>
<dbReference type="SUPFAM" id="SSF56112">
    <property type="entry name" value="Protein kinase-like (PK-like)"/>
    <property type="match status" value="1"/>
</dbReference>
<dbReference type="PANTHER" id="PTHR21310">
    <property type="entry name" value="AMINOGLYCOSIDE PHOSPHOTRANSFERASE-RELATED-RELATED"/>
    <property type="match status" value="1"/>
</dbReference>
<feature type="region of interest" description="Disordered" evidence="1">
    <location>
        <begin position="1"/>
        <end position="27"/>
    </location>
</feature>
<proteinExistence type="predicted"/>
<dbReference type="Proteomes" id="UP001218188">
    <property type="component" value="Unassembled WGS sequence"/>
</dbReference>
<protein>
    <submittedName>
        <fullName evidence="3">Kinase-like domain-containing protein</fullName>
    </submittedName>
</protein>
<evidence type="ECO:0000256" key="1">
    <source>
        <dbReference type="SAM" id="MobiDB-lite"/>
    </source>
</evidence>
<dbReference type="PANTHER" id="PTHR21310:SF13">
    <property type="entry name" value="AMINOGLYCOSIDE PHOSPHOTRANSFERASE DOMAIN-CONTAINING PROTEIN"/>
    <property type="match status" value="1"/>
</dbReference>
<evidence type="ECO:0000259" key="2">
    <source>
        <dbReference type="Pfam" id="PF01636"/>
    </source>
</evidence>
<organism evidence="3 4">
    <name type="scientific">Mycena alexandri</name>
    <dbReference type="NCBI Taxonomy" id="1745969"/>
    <lineage>
        <taxon>Eukaryota</taxon>
        <taxon>Fungi</taxon>
        <taxon>Dikarya</taxon>
        <taxon>Basidiomycota</taxon>
        <taxon>Agaricomycotina</taxon>
        <taxon>Agaricomycetes</taxon>
        <taxon>Agaricomycetidae</taxon>
        <taxon>Agaricales</taxon>
        <taxon>Marasmiineae</taxon>
        <taxon>Mycenaceae</taxon>
        <taxon>Mycena</taxon>
    </lineage>
</organism>
<dbReference type="EMBL" id="JARJCM010000025">
    <property type="protein sequence ID" value="KAJ7039726.1"/>
    <property type="molecule type" value="Genomic_DNA"/>
</dbReference>
<keyword evidence="4" id="KW-1185">Reference proteome</keyword>
<feature type="domain" description="Aminoglycoside phosphotransferase" evidence="2">
    <location>
        <begin position="289"/>
        <end position="324"/>
    </location>
</feature>
<accession>A0AAD6X9C6</accession>